<comment type="similarity">
    <text evidence="3 9 10">Belongs to the ATPase epsilon chain family.</text>
</comment>
<evidence type="ECO:0000256" key="9">
    <source>
        <dbReference type="HAMAP-Rule" id="MF_00530"/>
    </source>
</evidence>
<dbReference type="AlphaFoldDB" id="A0A934R3T1"/>
<keyword evidence="13" id="KW-1185">Reference proteome</keyword>
<evidence type="ECO:0000256" key="8">
    <source>
        <dbReference type="ARBA" id="ARBA00023310"/>
    </source>
</evidence>
<dbReference type="RefSeq" id="WP_200351269.1">
    <property type="nucleotide sequence ID" value="NZ_BAABHZ010000006.1"/>
</dbReference>
<dbReference type="InterPro" id="IPR020546">
    <property type="entry name" value="ATP_synth_F1_dsu/esu_N"/>
</dbReference>
<evidence type="ECO:0000256" key="3">
    <source>
        <dbReference type="ARBA" id="ARBA00005712"/>
    </source>
</evidence>
<feature type="domain" description="ATP synthase F1 complex delta/epsilon subunit N-terminal" evidence="11">
    <location>
        <begin position="3"/>
        <end position="81"/>
    </location>
</feature>
<organism evidence="12 13">
    <name type="scientific">Luteolibacter yonseiensis</name>
    <dbReference type="NCBI Taxonomy" id="1144680"/>
    <lineage>
        <taxon>Bacteria</taxon>
        <taxon>Pseudomonadati</taxon>
        <taxon>Verrucomicrobiota</taxon>
        <taxon>Verrucomicrobiia</taxon>
        <taxon>Verrucomicrobiales</taxon>
        <taxon>Verrucomicrobiaceae</taxon>
        <taxon>Luteolibacter</taxon>
    </lineage>
</organism>
<proteinExistence type="inferred from homology"/>
<comment type="caution">
    <text evidence="12">The sequence shown here is derived from an EMBL/GenBank/DDBJ whole genome shotgun (WGS) entry which is preliminary data.</text>
</comment>
<evidence type="ECO:0000313" key="13">
    <source>
        <dbReference type="Proteomes" id="UP000600139"/>
    </source>
</evidence>
<keyword evidence="5 9" id="KW-0406">Ion transport</keyword>
<dbReference type="HAMAP" id="MF_00530">
    <property type="entry name" value="ATP_synth_epsil_bac"/>
    <property type="match status" value="1"/>
</dbReference>
<evidence type="ECO:0000259" key="11">
    <source>
        <dbReference type="Pfam" id="PF02823"/>
    </source>
</evidence>
<evidence type="ECO:0000256" key="10">
    <source>
        <dbReference type="RuleBase" id="RU003656"/>
    </source>
</evidence>
<evidence type="ECO:0000313" key="12">
    <source>
        <dbReference type="EMBL" id="MBK1816327.1"/>
    </source>
</evidence>
<comment type="subunit">
    <text evidence="9 10">F-type ATPases have 2 components, CF(1) - the catalytic core - and CF(0) - the membrane proton channel. CF(1) has five subunits: alpha(3), beta(3), gamma(1), delta(1), epsilon(1). CF(0) has three main subunits: a, b and c.</text>
</comment>
<evidence type="ECO:0000256" key="7">
    <source>
        <dbReference type="ARBA" id="ARBA00023196"/>
    </source>
</evidence>
<keyword evidence="7 9" id="KW-0139">CF(1)</keyword>
<dbReference type="InterPro" id="IPR001469">
    <property type="entry name" value="ATP_synth_F1_dsu/esu"/>
</dbReference>
<dbReference type="Gene3D" id="2.60.15.10">
    <property type="entry name" value="F0F1 ATP synthase delta/epsilon subunit, N-terminal"/>
    <property type="match status" value="1"/>
</dbReference>
<dbReference type="Pfam" id="PF02823">
    <property type="entry name" value="ATP-synt_DE_N"/>
    <property type="match status" value="1"/>
</dbReference>
<keyword evidence="9" id="KW-0375">Hydrogen ion transport</keyword>
<dbReference type="PANTHER" id="PTHR13822">
    <property type="entry name" value="ATP SYNTHASE DELTA/EPSILON CHAIN"/>
    <property type="match status" value="1"/>
</dbReference>
<dbReference type="InterPro" id="IPR036771">
    <property type="entry name" value="ATPsynth_dsu/esu_N"/>
</dbReference>
<gene>
    <name evidence="9 12" type="primary">atpC</name>
    <name evidence="12" type="ORF">JIN84_11940</name>
</gene>
<dbReference type="PANTHER" id="PTHR13822:SF10">
    <property type="entry name" value="ATP SYNTHASE EPSILON CHAIN, CHLOROPLASTIC"/>
    <property type="match status" value="1"/>
</dbReference>
<evidence type="ECO:0000256" key="6">
    <source>
        <dbReference type="ARBA" id="ARBA00023136"/>
    </source>
</evidence>
<dbReference type="EMBL" id="JAENIK010000011">
    <property type="protein sequence ID" value="MBK1816327.1"/>
    <property type="molecule type" value="Genomic_DNA"/>
</dbReference>
<keyword evidence="6 9" id="KW-0472">Membrane</keyword>
<dbReference type="NCBIfam" id="TIGR01216">
    <property type="entry name" value="ATP_synt_epsi"/>
    <property type="match status" value="1"/>
</dbReference>
<comment type="function">
    <text evidence="1 9">Produces ATP from ADP in the presence of a proton gradient across the membrane.</text>
</comment>
<keyword evidence="8 9" id="KW-0066">ATP synthesis</keyword>
<evidence type="ECO:0000256" key="1">
    <source>
        <dbReference type="ARBA" id="ARBA00003543"/>
    </source>
</evidence>
<evidence type="ECO:0000256" key="5">
    <source>
        <dbReference type="ARBA" id="ARBA00023065"/>
    </source>
</evidence>
<dbReference type="GO" id="GO:0045259">
    <property type="term" value="C:proton-transporting ATP synthase complex"/>
    <property type="evidence" value="ECO:0007669"/>
    <property type="project" value="UniProtKB-KW"/>
</dbReference>
<sequence length="137" mass="14844">MPLQLDIVTPEKKIFSDLVDNVYLPGADGEMGILPQHAGLVTALQPGELRYQRNGKVETLAIGSGFAEVTQTKVIVLTDSALGEAEIDEASVETAIKRAQEKLATVDQNLDPEEAAYLQGLIAKSTAALNLKRKYRH</sequence>
<dbReference type="SUPFAM" id="SSF51344">
    <property type="entry name" value="Epsilon subunit of F1F0-ATP synthase N-terminal domain"/>
    <property type="match status" value="1"/>
</dbReference>
<dbReference type="GO" id="GO:0005886">
    <property type="term" value="C:plasma membrane"/>
    <property type="evidence" value="ECO:0007669"/>
    <property type="project" value="UniProtKB-SubCell"/>
</dbReference>
<dbReference type="GO" id="GO:0012505">
    <property type="term" value="C:endomembrane system"/>
    <property type="evidence" value="ECO:0007669"/>
    <property type="project" value="UniProtKB-SubCell"/>
</dbReference>
<protein>
    <recommendedName>
        <fullName evidence="9">ATP synthase epsilon chain</fullName>
    </recommendedName>
    <alternativeName>
        <fullName evidence="9">ATP synthase F1 sector epsilon subunit</fullName>
    </alternativeName>
    <alternativeName>
        <fullName evidence="9">F-ATPase epsilon subunit</fullName>
    </alternativeName>
</protein>
<evidence type="ECO:0000256" key="2">
    <source>
        <dbReference type="ARBA" id="ARBA00004184"/>
    </source>
</evidence>
<evidence type="ECO:0000256" key="4">
    <source>
        <dbReference type="ARBA" id="ARBA00022448"/>
    </source>
</evidence>
<accession>A0A934R3T1</accession>
<dbReference type="CDD" id="cd12152">
    <property type="entry name" value="F1-ATPase_delta"/>
    <property type="match status" value="1"/>
</dbReference>
<dbReference type="GO" id="GO:0046933">
    <property type="term" value="F:proton-transporting ATP synthase activity, rotational mechanism"/>
    <property type="evidence" value="ECO:0007669"/>
    <property type="project" value="UniProtKB-UniRule"/>
</dbReference>
<dbReference type="GO" id="GO:0005524">
    <property type="term" value="F:ATP binding"/>
    <property type="evidence" value="ECO:0007669"/>
    <property type="project" value="UniProtKB-UniRule"/>
</dbReference>
<keyword evidence="9" id="KW-1003">Cell membrane</keyword>
<dbReference type="Proteomes" id="UP000600139">
    <property type="component" value="Unassembled WGS sequence"/>
</dbReference>
<reference evidence="12" key="1">
    <citation type="submission" date="2021-01" db="EMBL/GenBank/DDBJ databases">
        <title>Modified the classification status of verrucomicrobia.</title>
        <authorList>
            <person name="Feng X."/>
        </authorList>
    </citation>
    <scope>NUCLEOTIDE SEQUENCE</scope>
    <source>
        <strain evidence="12">JCM 18052</strain>
    </source>
</reference>
<name>A0A934R3T1_9BACT</name>
<keyword evidence="4 9" id="KW-0813">Transport</keyword>
<comment type="subcellular location">
    <subcellularLocation>
        <location evidence="9">Cell membrane</location>
        <topology evidence="9">Peripheral membrane protein</topology>
    </subcellularLocation>
    <subcellularLocation>
        <location evidence="2">Endomembrane system</location>
        <topology evidence="2">Peripheral membrane protein</topology>
    </subcellularLocation>
</comment>